<sequence>MRPPSTRRQFLVSTGLTALAATAGCVSSGSTGSAGENGTETTTTTPTETATPSSTPESLDNWLSDANGYDGEPYRYGPAARPTIMVGAETDEGLAFDPPVFEVPPETYVRWDWTGHGGQQNVVALDGTFDSGRTNAQPGTQYHFVFEETGEYRYVSEPHRDDGMKGAVIVKEPPKSGNSKVDEWLAHASNFDGSISDRTDTATATVTAGAEGNGGQFAFDPPALKITTGTTVRWDWTGKGGPHNIVSRGDGPLDSDLVVDEGSAYEHTFEKTGTYLYSCKPHEGLGMRGTVVVE</sequence>
<dbReference type="RefSeq" id="WP_137682293.1">
    <property type="nucleotide sequence ID" value="NZ_BIXZ01000001.1"/>
</dbReference>
<keyword evidence="3 7" id="KW-0479">Metal-binding</keyword>
<dbReference type="InterPro" id="IPR002387">
    <property type="entry name" value="Plastocyanin"/>
</dbReference>
<accession>A0A4C2EDM7</accession>
<dbReference type="NCBIfam" id="TIGR03102">
    <property type="entry name" value="halo_cynanin"/>
    <property type="match status" value="2"/>
</dbReference>
<dbReference type="OrthoDB" id="11088at2157"/>
<dbReference type="CDD" id="cd04220">
    <property type="entry name" value="Halocyanin"/>
    <property type="match status" value="2"/>
</dbReference>
<evidence type="ECO:0000256" key="5">
    <source>
        <dbReference type="ARBA" id="ARBA00023008"/>
    </source>
</evidence>
<dbReference type="AlphaFoldDB" id="A0A4C2EDM7"/>
<dbReference type="Gene3D" id="2.60.40.420">
    <property type="entry name" value="Cupredoxins - blue copper proteins"/>
    <property type="match status" value="2"/>
</dbReference>
<feature type="compositionally biased region" description="Low complexity" evidence="8">
    <location>
        <begin position="23"/>
        <end position="58"/>
    </location>
</feature>
<feature type="domain" description="Blue (type 1) copper" evidence="9">
    <location>
        <begin position="86"/>
        <end position="171"/>
    </location>
</feature>
<feature type="region of interest" description="Disordered" evidence="8">
    <location>
        <begin position="23"/>
        <end position="66"/>
    </location>
</feature>
<evidence type="ECO:0000256" key="1">
    <source>
        <dbReference type="ARBA" id="ARBA00004370"/>
    </source>
</evidence>
<comment type="caution">
    <text evidence="10">The sequence shown here is derived from an EMBL/GenBank/DDBJ whole genome shotgun (WGS) entry which is preliminary data.</text>
</comment>
<comment type="subcellular location">
    <subcellularLocation>
        <location evidence="1">Membrane</location>
    </subcellularLocation>
</comment>
<comment type="cofactor">
    <cofactor evidence="7">
        <name>Cu(2+)</name>
        <dbReference type="ChEBI" id="CHEBI:29036"/>
    </cofactor>
    <text evidence="7">The crystal structure with reduced Cu(1+) has also been determined.</text>
</comment>
<dbReference type="PANTHER" id="PTHR34192:SF10">
    <property type="entry name" value="PLASTOCYANIN MAJOR ISOFORM, CHLOROPLASTIC-RELATED"/>
    <property type="match status" value="1"/>
</dbReference>
<protein>
    <submittedName>
        <fullName evidence="10">Halocyanin</fullName>
    </submittedName>
</protein>
<evidence type="ECO:0000256" key="7">
    <source>
        <dbReference type="PIRSR" id="PIRSR602387-1"/>
    </source>
</evidence>
<name>A0A4C2EDM7_9EURY</name>
<evidence type="ECO:0000313" key="11">
    <source>
        <dbReference type="Proteomes" id="UP000304382"/>
    </source>
</evidence>
<evidence type="ECO:0000256" key="3">
    <source>
        <dbReference type="ARBA" id="ARBA00022723"/>
    </source>
</evidence>
<dbReference type="EMBL" id="BIXZ01000001">
    <property type="protein sequence ID" value="GCF12615.1"/>
    <property type="molecule type" value="Genomic_DNA"/>
</dbReference>
<feature type="domain" description="Blue (type 1) copper" evidence="9">
    <location>
        <begin position="210"/>
        <end position="294"/>
    </location>
</feature>
<dbReference type="GO" id="GO:0016020">
    <property type="term" value="C:membrane"/>
    <property type="evidence" value="ECO:0007669"/>
    <property type="project" value="UniProtKB-SubCell"/>
</dbReference>
<dbReference type="InterPro" id="IPR017533">
    <property type="entry name" value="Halocyanin"/>
</dbReference>
<dbReference type="PRINTS" id="PR00157">
    <property type="entry name" value="PLASTOCYANIN"/>
</dbReference>
<keyword evidence="5 7" id="KW-0186">Copper</keyword>
<dbReference type="PROSITE" id="PS51318">
    <property type="entry name" value="TAT"/>
    <property type="match status" value="1"/>
</dbReference>
<dbReference type="GO" id="GO:0005507">
    <property type="term" value="F:copper ion binding"/>
    <property type="evidence" value="ECO:0007669"/>
    <property type="project" value="InterPro"/>
</dbReference>
<dbReference type="InterPro" id="IPR000923">
    <property type="entry name" value="BlueCu_1"/>
</dbReference>
<reference evidence="10 11" key="1">
    <citation type="submission" date="2019-02" db="EMBL/GenBank/DDBJ databases">
        <title>Haloarcula mannanilyticum sp. nov., a mannan degrading haloarchaeon isolated from commercial salt.</title>
        <authorList>
            <person name="Enomoto S."/>
            <person name="Shimane Y."/>
            <person name="Kamekura M."/>
            <person name="Ito T."/>
            <person name="Moriya O."/>
            <person name="Ihara K."/>
            <person name="Takahashi-Ando N."/>
            <person name="Fukushima Y."/>
            <person name="Yoshida Y."/>
            <person name="Usama R."/>
            <person name="Takai K."/>
            <person name="Minegishi H."/>
        </authorList>
    </citation>
    <scope>NUCLEOTIDE SEQUENCE [LARGE SCALE GENOMIC DNA]</scope>
    <source>
        <strain evidence="10 11">MD130-1</strain>
    </source>
</reference>
<organism evidence="10 11">
    <name type="scientific">Haloarcula mannanilytica</name>
    <dbReference type="NCBI Taxonomy" id="2509225"/>
    <lineage>
        <taxon>Archaea</taxon>
        <taxon>Methanobacteriati</taxon>
        <taxon>Methanobacteriota</taxon>
        <taxon>Stenosarchaea group</taxon>
        <taxon>Halobacteria</taxon>
        <taxon>Halobacteriales</taxon>
        <taxon>Haloarculaceae</taxon>
        <taxon>Haloarcula</taxon>
    </lineage>
</organism>
<keyword evidence="2" id="KW-0813">Transport</keyword>
<evidence type="ECO:0000256" key="4">
    <source>
        <dbReference type="ARBA" id="ARBA00022982"/>
    </source>
</evidence>
<keyword evidence="6" id="KW-0472">Membrane</keyword>
<dbReference type="Pfam" id="PF00127">
    <property type="entry name" value="Copper-bind"/>
    <property type="match status" value="2"/>
</dbReference>
<dbReference type="Proteomes" id="UP000304382">
    <property type="component" value="Unassembled WGS sequence"/>
</dbReference>
<feature type="binding site" evidence="7">
    <location>
        <position position="287"/>
    </location>
    <ligand>
        <name>Cu cation</name>
        <dbReference type="ChEBI" id="CHEBI:23378"/>
    </ligand>
</feature>
<dbReference type="PANTHER" id="PTHR34192">
    <property type="entry name" value="PLASTOCYANIN MAJOR ISOFORM, CHLOROPLASTIC-RELATED"/>
    <property type="match status" value="1"/>
</dbReference>
<feature type="binding site" evidence="7">
    <location>
        <position position="243"/>
    </location>
    <ligand>
        <name>Cu cation</name>
        <dbReference type="ChEBI" id="CHEBI:23378"/>
    </ligand>
</feature>
<dbReference type="InterPro" id="IPR006311">
    <property type="entry name" value="TAT_signal"/>
</dbReference>
<dbReference type="GO" id="GO:0009055">
    <property type="term" value="F:electron transfer activity"/>
    <property type="evidence" value="ECO:0007669"/>
    <property type="project" value="InterPro"/>
</dbReference>
<dbReference type="SUPFAM" id="SSF49503">
    <property type="entry name" value="Cupredoxins"/>
    <property type="match status" value="2"/>
</dbReference>
<dbReference type="PROSITE" id="PS51257">
    <property type="entry name" value="PROKAR_LIPOPROTEIN"/>
    <property type="match status" value="1"/>
</dbReference>
<proteinExistence type="predicted"/>
<keyword evidence="11" id="KW-1185">Reference proteome</keyword>
<evidence type="ECO:0000259" key="9">
    <source>
        <dbReference type="Pfam" id="PF00127"/>
    </source>
</evidence>
<gene>
    <name evidence="10" type="ORF">Harman_05500</name>
</gene>
<evidence type="ECO:0000256" key="8">
    <source>
        <dbReference type="SAM" id="MobiDB-lite"/>
    </source>
</evidence>
<keyword evidence="4" id="KW-0249">Electron transport</keyword>
<feature type="binding site" evidence="7">
    <location>
        <position position="279"/>
    </location>
    <ligand>
        <name>Cu cation</name>
        <dbReference type="ChEBI" id="CHEBI:23378"/>
    </ligand>
</feature>
<evidence type="ECO:0000256" key="6">
    <source>
        <dbReference type="ARBA" id="ARBA00023136"/>
    </source>
</evidence>
<evidence type="ECO:0000256" key="2">
    <source>
        <dbReference type="ARBA" id="ARBA00022448"/>
    </source>
</evidence>
<dbReference type="InterPro" id="IPR008972">
    <property type="entry name" value="Cupredoxin"/>
</dbReference>
<feature type="binding site" evidence="7">
    <location>
        <position position="282"/>
    </location>
    <ligand>
        <name>Cu cation</name>
        <dbReference type="ChEBI" id="CHEBI:23378"/>
    </ligand>
</feature>
<evidence type="ECO:0000313" key="10">
    <source>
        <dbReference type="EMBL" id="GCF12615.1"/>
    </source>
</evidence>